<reference evidence="8" key="1">
    <citation type="submission" date="2021-01" db="UniProtKB">
        <authorList>
            <consortium name="EnsemblMetazoa"/>
        </authorList>
    </citation>
    <scope>IDENTIFICATION</scope>
</reference>
<protein>
    <recommendedName>
        <fullName evidence="7">TLC domain-containing protein</fullName>
    </recommendedName>
</protein>
<feature type="transmembrane region" description="Helical" evidence="6">
    <location>
        <begin position="223"/>
        <end position="245"/>
    </location>
</feature>
<feature type="transmembrane region" description="Helical" evidence="6">
    <location>
        <begin position="6"/>
        <end position="27"/>
    </location>
</feature>
<dbReference type="PANTHER" id="PTHR13439">
    <property type="entry name" value="CT120 PROTEIN"/>
    <property type="match status" value="1"/>
</dbReference>
<dbReference type="PANTHER" id="PTHR13439:SF66">
    <property type="entry name" value="BCDNA.GH12326"/>
    <property type="match status" value="1"/>
</dbReference>
<evidence type="ECO:0000256" key="1">
    <source>
        <dbReference type="ARBA" id="ARBA00004141"/>
    </source>
</evidence>
<dbReference type="GeneID" id="136815711"/>
<dbReference type="AlphaFoldDB" id="A0A7M5X8E3"/>
<sequence>MRTLVWLAVCCSFTGFYVLHVIIRNVLWKFSKLSYGQCYCVTTSVISALQSLIVSILSGRAFLLCQDIMHDGDEILEIYILISSAYLLYDLYAMYEGFVLRLRETEEKVAESSTVVLFMKKHTFLVIHHVIAECYGLPVVTTWRGGLGLFFIAGFFLAEISTPFHNIRGILLVVGIKSGLFYNVNGILFMITFFLARVCMVPYLYYRYAVYKGISFLSVPSSIPLHCNIASAAFLLLQVYWFTLIMNHFSTKLLQLLQPRKAVDSSKND</sequence>
<keyword evidence="9" id="KW-1185">Reference proteome</keyword>
<dbReference type="OrthoDB" id="10266980at2759"/>
<evidence type="ECO:0000313" key="9">
    <source>
        <dbReference type="Proteomes" id="UP000594262"/>
    </source>
</evidence>
<evidence type="ECO:0000256" key="6">
    <source>
        <dbReference type="SAM" id="Phobius"/>
    </source>
</evidence>
<evidence type="ECO:0000259" key="7">
    <source>
        <dbReference type="PROSITE" id="PS50922"/>
    </source>
</evidence>
<feature type="transmembrane region" description="Helical" evidence="6">
    <location>
        <begin position="179"/>
        <end position="203"/>
    </location>
</feature>
<dbReference type="SMART" id="SM00724">
    <property type="entry name" value="TLC"/>
    <property type="match status" value="1"/>
</dbReference>
<keyword evidence="3 6" id="KW-1133">Transmembrane helix</keyword>
<dbReference type="GO" id="GO:0055088">
    <property type="term" value="P:lipid homeostasis"/>
    <property type="evidence" value="ECO:0007669"/>
    <property type="project" value="TreeGrafter"/>
</dbReference>
<dbReference type="RefSeq" id="XP_066928258.1">
    <property type="nucleotide sequence ID" value="XM_067072157.1"/>
</dbReference>
<proteinExistence type="predicted"/>
<keyword evidence="4 5" id="KW-0472">Membrane</keyword>
<feature type="transmembrane region" description="Helical" evidence="6">
    <location>
        <begin position="78"/>
        <end position="102"/>
    </location>
</feature>
<dbReference type="Proteomes" id="UP000594262">
    <property type="component" value="Unplaced"/>
</dbReference>
<keyword evidence="2 5" id="KW-0812">Transmembrane</keyword>
<dbReference type="PROSITE" id="PS50922">
    <property type="entry name" value="TLC"/>
    <property type="match status" value="1"/>
</dbReference>
<dbReference type="GO" id="GO:0005783">
    <property type="term" value="C:endoplasmic reticulum"/>
    <property type="evidence" value="ECO:0007669"/>
    <property type="project" value="TreeGrafter"/>
</dbReference>
<evidence type="ECO:0000256" key="5">
    <source>
        <dbReference type="PROSITE-ProRule" id="PRU00205"/>
    </source>
</evidence>
<evidence type="ECO:0000256" key="3">
    <source>
        <dbReference type="ARBA" id="ARBA00022989"/>
    </source>
</evidence>
<dbReference type="InterPro" id="IPR050846">
    <property type="entry name" value="TLCD"/>
</dbReference>
<dbReference type="EnsemblMetazoa" id="CLYHEMT019455.1">
    <property type="protein sequence ID" value="CLYHEMP019455.1"/>
    <property type="gene ID" value="CLYHEMG019455"/>
</dbReference>
<dbReference type="Pfam" id="PF03798">
    <property type="entry name" value="TRAM_LAG1_CLN8"/>
    <property type="match status" value="1"/>
</dbReference>
<comment type="subcellular location">
    <subcellularLocation>
        <location evidence="1">Membrane</location>
        <topology evidence="1">Multi-pass membrane protein</topology>
    </subcellularLocation>
</comment>
<evidence type="ECO:0000256" key="2">
    <source>
        <dbReference type="ARBA" id="ARBA00022692"/>
    </source>
</evidence>
<feature type="transmembrane region" description="Helical" evidence="6">
    <location>
        <begin position="147"/>
        <end position="167"/>
    </location>
</feature>
<accession>A0A7M5X8E3</accession>
<feature type="domain" description="TLC" evidence="7">
    <location>
        <begin position="36"/>
        <end position="254"/>
    </location>
</feature>
<evidence type="ECO:0000256" key="4">
    <source>
        <dbReference type="ARBA" id="ARBA00023136"/>
    </source>
</evidence>
<dbReference type="InterPro" id="IPR006634">
    <property type="entry name" value="TLC-dom"/>
</dbReference>
<dbReference type="GO" id="GO:0016020">
    <property type="term" value="C:membrane"/>
    <property type="evidence" value="ECO:0007669"/>
    <property type="project" value="UniProtKB-SubCell"/>
</dbReference>
<organism evidence="8 9">
    <name type="scientific">Clytia hemisphaerica</name>
    <dbReference type="NCBI Taxonomy" id="252671"/>
    <lineage>
        <taxon>Eukaryota</taxon>
        <taxon>Metazoa</taxon>
        <taxon>Cnidaria</taxon>
        <taxon>Hydrozoa</taxon>
        <taxon>Hydroidolina</taxon>
        <taxon>Leptothecata</taxon>
        <taxon>Obeliida</taxon>
        <taxon>Clytiidae</taxon>
        <taxon>Clytia</taxon>
    </lineage>
</organism>
<name>A0A7M5X8E3_9CNID</name>
<evidence type="ECO:0000313" key="8">
    <source>
        <dbReference type="EnsemblMetazoa" id="CLYHEMP019455.1"/>
    </source>
</evidence>
<feature type="transmembrane region" description="Helical" evidence="6">
    <location>
        <begin position="39"/>
        <end position="58"/>
    </location>
</feature>